<organism evidence="1 2">
    <name type="scientific">Burkholderia multivorans CGD2</name>
    <dbReference type="NCBI Taxonomy" id="513052"/>
    <lineage>
        <taxon>Bacteria</taxon>
        <taxon>Pseudomonadati</taxon>
        <taxon>Pseudomonadota</taxon>
        <taxon>Betaproteobacteria</taxon>
        <taxon>Burkholderiales</taxon>
        <taxon>Burkholderiaceae</taxon>
        <taxon>Burkholderia</taxon>
        <taxon>Burkholderia cepacia complex</taxon>
    </lineage>
</organism>
<sequence>MPSPVACASVADMLRAVADARRVARPLNLTGAAFSTNLAAPFA</sequence>
<proteinExistence type="predicted"/>
<reference evidence="1 2" key="1">
    <citation type="journal article" date="2012" name="J. Bacteriol.">
        <title>Draft Genome Sequence Determination for Cystic Fibrosis and Chronic Granulomatous Disease Burkholderia multivorans Isolates.</title>
        <authorList>
            <person name="Varga J.J."/>
            <person name="Losada L."/>
            <person name="Zelazny A.M."/>
            <person name="Brinkac L."/>
            <person name="Harkins D."/>
            <person name="Radune D."/>
            <person name="Hostetler J."/>
            <person name="Sampaio E.P."/>
            <person name="Ronning C.M."/>
            <person name="Nierman W.C."/>
            <person name="Greenberg D.E."/>
            <person name="Holland S.M."/>
            <person name="Goldberg J.B."/>
        </authorList>
    </citation>
    <scope>NUCLEOTIDE SEQUENCE [LARGE SCALE GENOMIC DNA]</scope>
    <source>
        <strain evidence="1 2">CGD2</strain>
    </source>
</reference>
<gene>
    <name evidence="1" type="ORF">BURMUCGD2_1430</name>
</gene>
<protein>
    <submittedName>
        <fullName evidence="1">Uncharacterized protein</fullName>
    </submittedName>
</protein>
<dbReference type="AlphaFoldDB" id="B9BYX7"/>
<dbReference type="Proteomes" id="UP000004535">
    <property type="component" value="Unassembled WGS sequence"/>
</dbReference>
<accession>B9BYX7</accession>
<dbReference type="EMBL" id="ACFC01000019">
    <property type="protein sequence ID" value="EEE04003.1"/>
    <property type="molecule type" value="Genomic_DNA"/>
</dbReference>
<evidence type="ECO:0000313" key="1">
    <source>
        <dbReference type="EMBL" id="EEE04003.1"/>
    </source>
</evidence>
<comment type="caution">
    <text evidence="1">The sequence shown here is derived from an EMBL/GenBank/DDBJ whole genome shotgun (WGS) entry which is preliminary data.</text>
</comment>
<name>B9BYX7_9BURK</name>
<evidence type="ECO:0000313" key="2">
    <source>
        <dbReference type="Proteomes" id="UP000004535"/>
    </source>
</evidence>